<name>A0A0C2WDZ9_AMAMK</name>
<keyword evidence="2" id="KW-1185">Reference proteome</keyword>
<proteinExistence type="predicted"/>
<protein>
    <submittedName>
        <fullName evidence="1">Uncharacterized protein</fullName>
    </submittedName>
</protein>
<dbReference type="HOGENOM" id="CLU_2589243_0_0_1"/>
<sequence>MHVIFGRALHSREARCDVAATRTDSILSPYSRSHNEISVPTITLTSSNKRYLTLSFSLHVPSPSQSHILFHVRVFRTIGR</sequence>
<dbReference type="AlphaFoldDB" id="A0A0C2WDZ9"/>
<evidence type="ECO:0000313" key="2">
    <source>
        <dbReference type="Proteomes" id="UP000054549"/>
    </source>
</evidence>
<evidence type="ECO:0000313" key="1">
    <source>
        <dbReference type="EMBL" id="KIL59587.1"/>
    </source>
</evidence>
<dbReference type="Proteomes" id="UP000054549">
    <property type="component" value="Unassembled WGS sequence"/>
</dbReference>
<accession>A0A0C2WDZ9</accession>
<dbReference type="InParanoid" id="A0A0C2WDZ9"/>
<organism evidence="1 2">
    <name type="scientific">Amanita muscaria (strain Koide BX008)</name>
    <dbReference type="NCBI Taxonomy" id="946122"/>
    <lineage>
        <taxon>Eukaryota</taxon>
        <taxon>Fungi</taxon>
        <taxon>Dikarya</taxon>
        <taxon>Basidiomycota</taxon>
        <taxon>Agaricomycotina</taxon>
        <taxon>Agaricomycetes</taxon>
        <taxon>Agaricomycetidae</taxon>
        <taxon>Agaricales</taxon>
        <taxon>Pluteineae</taxon>
        <taxon>Amanitaceae</taxon>
        <taxon>Amanita</taxon>
    </lineage>
</organism>
<dbReference type="EMBL" id="KN818313">
    <property type="protein sequence ID" value="KIL59587.1"/>
    <property type="molecule type" value="Genomic_DNA"/>
</dbReference>
<gene>
    <name evidence="1" type="ORF">M378DRAFT_169092</name>
</gene>
<reference evidence="1 2" key="1">
    <citation type="submission" date="2014-04" db="EMBL/GenBank/DDBJ databases">
        <title>Evolutionary Origins and Diversification of the Mycorrhizal Mutualists.</title>
        <authorList>
            <consortium name="DOE Joint Genome Institute"/>
            <consortium name="Mycorrhizal Genomics Consortium"/>
            <person name="Kohler A."/>
            <person name="Kuo A."/>
            <person name="Nagy L.G."/>
            <person name="Floudas D."/>
            <person name="Copeland A."/>
            <person name="Barry K.W."/>
            <person name="Cichocki N."/>
            <person name="Veneault-Fourrey C."/>
            <person name="LaButti K."/>
            <person name="Lindquist E.A."/>
            <person name="Lipzen A."/>
            <person name="Lundell T."/>
            <person name="Morin E."/>
            <person name="Murat C."/>
            <person name="Riley R."/>
            <person name="Ohm R."/>
            <person name="Sun H."/>
            <person name="Tunlid A."/>
            <person name="Henrissat B."/>
            <person name="Grigoriev I.V."/>
            <person name="Hibbett D.S."/>
            <person name="Martin F."/>
        </authorList>
    </citation>
    <scope>NUCLEOTIDE SEQUENCE [LARGE SCALE GENOMIC DNA]</scope>
    <source>
        <strain evidence="1 2">Koide BX008</strain>
    </source>
</reference>